<dbReference type="Proteomes" id="UP001189429">
    <property type="component" value="Unassembled WGS sequence"/>
</dbReference>
<evidence type="ECO:0000313" key="1">
    <source>
        <dbReference type="EMBL" id="CAK0789423.1"/>
    </source>
</evidence>
<keyword evidence="2" id="KW-1185">Reference proteome</keyword>
<sequence>VKITFSDSGGMWNLLKKMKCKEISSALAATDRLEVSTTPGHRLLWHGIDKYGNARPVKLLDQNWGSHVLDVCWLAHASLMDHGLEIDLPAKLDEISAPSIDRNDPGYGGEA</sequence>
<organism evidence="1 2">
    <name type="scientific">Prorocentrum cordatum</name>
    <dbReference type="NCBI Taxonomy" id="2364126"/>
    <lineage>
        <taxon>Eukaryota</taxon>
        <taxon>Sar</taxon>
        <taxon>Alveolata</taxon>
        <taxon>Dinophyceae</taxon>
        <taxon>Prorocentrales</taxon>
        <taxon>Prorocentraceae</taxon>
        <taxon>Prorocentrum</taxon>
    </lineage>
</organism>
<protein>
    <submittedName>
        <fullName evidence="1">Uncharacterized protein</fullName>
    </submittedName>
</protein>
<gene>
    <name evidence="1" type="ORF">PCOR1329_LOCUS993</name>
</gene>
<reference evidence="1" key="1">
    <citation type="submission" date="2023-10" db="EMBL/GenBank/DDBJ databases">
        <authorList>
            <person name="Chen Y."/>
            <person name="Shah S."/>
            <person name="Dougan E. K."/>
            <person name="Thang M."/>
            <person name="Chan C."/>
        </authorList>
    </citation>
    <scope>NUCLEOTIDE SEQUENCE [LARGE SCALE GENOMIC DNA]</scope>
</reference>
<accession>A0ABN9PDD9</accession>
<feature type="non-terminal residue" evidence="1">
    <location>
        <position position="111"/>
    </location>
</feature>
<proteinExistence type="predicted"/>
<dbReference type="EMBL" id="CAUYUJ010000229">
    <property type="protein sequence ID" value="CAK0789423.1"/>
    <property type="molecule type" value="Genomic_DNA"/>
</dbReference>
<evidence type="ECO:0000313" key="2">
    <source>
        <dbReference type="Proteomes" id="UP001189429"/>
    </source>
</evidence>
<feature type="non-terminal residue" evidence="1">
    <location>
        <position position="1"/>
    </location>
</feature>
<comment type="caution">
    <text evidence="1">The sequence shown here is derived from an EMBL/GenBank/DDBJ whole genome shotgun (WGS) entry which is preliminary data.</text>
</comment>
<name>A0ABN9PDD9_9DINO</name>